<dbReference type="AlphaFoldDB" id="A0A427XEH8"/>
<gene>
    <name evidence="2" type="ORF">EHS24_003630</name>
</gene>
<sequence length="142" mass="16131">MTLFRIQPRLPATLRSHADQMAKGRTSFDLKLRRDGLVHPMPVGASYTTPNGMSLRPIGPNMDRILRNYPGSPMVYGLQEGSRLPEDLCVVHERGDHYSLQTTRPVTLAQLNTTMTAFLESLPYQTAAQFLEWREDEDDQDN</sequence>
<dbReference type="OrthoDB" id="10266325at2759"/>
<evidence type="ECO:0000313" key="2">
    <source>
        <dbReference type="EMBL" id="RSH77319.1"/>
    </source>
</evidence>
<dbReference type="EMBL" id="RSCE01000017">
    <property type="protein sequence ID" value="RSH77319.1"/>
    <property type="molecule type" value="Genomic_DNA"/>
</dbReference>
<evidence type="ECO:0000259" key="1">
    <source>
        <dbReference type="Pfam" id="PF18648"/>
    </source>
</evidence>
<keyword evidence="3" id="KW-1185">Reference proteome</keyword>
<feature type="domain" description="Tse2 ADP-ribosyltransferase toxin" evidence="1">
    <location>
        <begin position="2"/>
        <end position="124"/>
    </location>
</feature>
<proteinExistence type="predicted"/>
<name>A0A427XEH8_9TREE</name>
<dbReference type="Pfam" id="PF18648">
    <property type="entry name" value="ADPRTs_Tse2"/>
    <property type="match status" value="1"/>
</dbReference>
<comment type="caution">
    <text evidence="2">The sequence shown here is derived from an EMBL/GenBank/DDBJ whole genome shotgun (WGS) entry which is preliminary data.</text>
</comment>
<dbReference type="InterPro" id="IPR041018">
    <property type="entry name" value="ADPRTs_Tse2"/>
</dbReference>
<evidence type="ECO:0000313" key="3">
    <source>
        <dbReference type="Proteomes" id="UP000279236"/>
    </source>
</evidence>
<dbReference type="RefSeq" id="XP_028472466.1">
    <property type="nucleotide sequence ID" value="XM_028619292.1"/>
</dbReference>
<protein>
    <recommendedName>
        <fullName evidence="1">Tse2 ADP-ribosyltransferase toxin domain-containing protein</fullName>
    </recommendedName>
</protein>
<organism evidence="2 3">
    <name type="scientific">Apiotrichum porosum</name>
    <dbReference type="NCBI Taxonomy" id="105984"/>
    <lineage>
        <taxon>Eukaryota</taxon>
        <taxon>Fungi</taxon>
        <taxon>Dikarya</taxon>
        <taxon>Basidiomycota</taxon>
        <taxon>Agaricomycotina</taxon>
        <taxon>Tremellomycetes</taxon>
        <taxon>Trichosporonales</taxon>
        <taxon>Trichosporonaceae</taxon>
        <taxon>Apiotrichum</taxon>
    </lineage>
</organism>
<accession>A0A427XEH8</accession>
<reference evidence="2 3" key="1">
    <citation type="submission" date="2018-11" db="EMBL/GenBank/DDBJ databases">
        <title>Genome sequence of Apiotrichum porosum DSM 27194.</title>
        <authorList>
            <person name="Aliyu H."/>
            <person name="Gorte O."/>
            <person name="Ochsenreither K."/>
        </authorList>
    </citation>
    <scope>NUCLEOTIDE SEQUENCE [LARGE SCALE GENOMIC DNA]</scope>
    <source>
        <strain evidence="2 3">DSM 27194</strain>
    </source>
</reference>
<dbReference type="GeneID" id="39588173"/>
<dbReference type="Proteomes" id="UP000279236">
    <property type="component" value="Unassembled WGS sequence"/>
</dbReference>